<keyword evidence="2 6" id="KW-0547">Nucleotide-binding</keyword>
<comment type="caution">
    <text evidence="8">The sequence shown here is derived from an EMBL/GenBank/DDBJ whole genome shotgun (WGS) entry which is preliminary data.</text>
</comment>
<feature type="region of interest" description="Disordered" evidence="7">
    <location>
        <begin position="471"/>
        <end position="547"/>
    </location>
</feature>
<reference evidence="9" key="1">
    <citation type="journal article" date="2019" name="Int. J. Syst. Evol. Microbiol.">
        <title>The Global Catalogue of Microorganisms (GCM) 10K type strain sequencing project: providing services to taxonomists for standard genome sequencing and annotation.</title>
        <authorList>
            <consortium name="The Broad Institute Genomics Platform"/>
            <consortium name="The Broad Institute Genome Sequencing Center for Infectious Disease"/>
            <person name="Wu L."/>
            <person name="Ma J."/>
        </authorList>
    </citation>
    <scope>NUCLEOTIDE SEQUENCE [LARGE SCALE GENOMIC DNA]</scope>
    <source>
        <strain evidence="9">CCM 7526</strain>
    </source>
</reference>
<evidence type="ECO:0000256" key="1">
    <source>
        <dbReference type="ARBA" id="ARBA00007381"/>
    </source>
</evidence>
<feature type="compositionally biased region" description="Polar residues" evidence="7">
    <location>
        <begin position="586"/>
        <end position="603"/>
    </location>
</feature>
<keyword evidence="9" id="KW-1185">Reference proteome</keyword>
<gene>
    <name evidence="8" type="ORF">ACFQ5G_05185</name>
</gene>
<dbReference type="InterPro" id="IPR043129">
    <property type="entry name" value="ATPase_NBD"/>
</dbReference>
<dbReference type="Pfam" id="PF00012">
    <property type="entry name" value="HSP70"/>
    <property type="match status" value="2"/>
</dbReference>
<dbReference type="InterPro" id="IPR018181">
    <property type="entry name" value="Heat_shock_70_CS"/>
</dbReference>
<name>A0ABW4A3K5_9ACTN</name>
<feature type="region of interest" description="Disordered" evidence="7">
    <location>
        <begin position="580"/>
        <end position="619"/>
    </location>
</feature>
<dbReference type="Gene3D" id="3.30.420.40">
    <property type="match status" value="2"/>
</dbReference>
<comment type="similarity">
    <text evidence="1 6">Belongs to the heat shock protein 70 family.</text>
</comment>
<evidence type="ECO:0000256" key="4">
    <source>
        <dbReference type="ARBA" id="ARBA00023016"/>
    </source>
</evidence>
<dbReference type="Gene3D" id="3.90.640.10">
    <property type="entry name" value="Actin, Chain A, domain 4"/>
    <property type="match status" value="1"/>
</dbReference>
<accession>A0ABW4A3K5</accession>
<dbReference type="RefSeq" id="WP_317791429.1">
    <property type="nucleotide sequence ID" value="NZ_AP028461.1"/>
</dbReference>
<sequence length="754" mass="76651">MSVSARPDPESLGMYALGIDLGTTYTAAAVWRDGHVEIASLGSRSAAVPSVVLLRSDETVLTGETASRRGLTEPNRVAREFKRRLGDPTPILLGGVPYSAESLMARMLRSVIDEVSSREGGEPERICVSHPANWGPYKIDLLYQVIRLAGIEGPVQLVTEPQAAAVFYARQQRLEPGATVAVYDLGGGTFDAAVLRKTVGGFELIGKPEGIERLGGIDFDAAVFAHVAGALGGALDSLDEDDPAATAAVARLREECVQAKEALSADTDVTIPVSLPNLTTEVRLTRAELESMVRPVLHGPIDVLRRTIRSAGVEPGDLDAVLLVGGSSRIPLVGQMVAAELGRPVAVDAHPKHAVALGAAWQAGAEISEAGTALVLPAAVDPWATGAAEAVPAAWPDNALPIPATPDVSGSSAAVSTQNAPRAVAQNASSAVAQSASSAAAQDASSAAAQDAAAAAVSGHSGWGGGLSGEAGSGAGLSSEAGSGAMDSGAAEASAAIRPVDGDGMAGPHTPIPGGSQAGPHPPIPGGSQGGPHPPIPGGNQGGAAAESGRSLGTVLVAALVVVMMAGVAGTAWALGRLDDGAKNPETPSAGASPQHSGGQHSQDPAGVTGSPSAAPSTAAALLPADEACTDQMRQSARWVCLTRATIRDGKFTLWYEAEWNDEKPDTVNGFHLHIYGGDGQSPKESTMGSQATAHGKYYYEDKQPSVRKITDQDFEAVGDAVKVCARIAKSGHGLALAADGSYHTGNCIPIVRE</sequence>
<dbReference type="PROSITE" id="PS01036">
    <property type="entry name" value="HSP70_3"/>
    <property type="match status" value="1"/>
</dbReference>
<dbReference type="PRINTS" id="PR00301">
    <property type="entry name" value="HEATSHOCK70"/>
</dbReference>
<evidence type="ECO:0000256" key="7">
    <source>
        <dbReference type="SAM" id="MobiDB-lite"/>
    </source>
</evidence>
<evidence type="ECO:0000313" key="8">
    <source>
        <dbReference type="EMBL" id="MFD1364737.1"/>
    </source>
</evidence>
<dbReference type="Proteomes" id="UP001597183">
    <property type="component" value="Unassembled WGS sequence"/>
</dbReference>
<feature type="compositionally biased region" description="Low complexity" evidence="7">
    <location>
        <begin position="476"/>
        <end position="496"/>
    </location>
</feature>
<evidence type="ECO:0000313" key="9">
    <source>
        <dbReference type="Proteomes" id="UP001597183"/>
    </source>
</evidence>
<dbReference type="PANTHER" id="PTHR19375">
    <property type="entry name" value="HEAT SHOCK PROTEIN 70KDA"/>
    <property type="match status" value="1"/>
</dbReference>
<evidence type="ECO:0000256" key="6">
    <source>
        <dbReference type="RuleBase" id="RU003322"/>
    </source>
</evidence>
<keyword evidence="3 6" id="KW-0067">ATP-binding</keyword>
<dbReference type="EMBL" id="JBHTMK010000005">
    <property type="protein sequence ID" value="MFD1364737.1"/>
    <property type="molecule type" value="Genomic_DNA"/>
</dbReference>
<dbReference type="SUPFAM" id="SSF53067">
    <property type="entry name" value="Actin-like ATPase domain"/>
    <property type="match status" value="2"/>
</dbReference>
<evidence type="ECO:0000256" key="3">
    <source>
        <dbReference type="ARBA" id="ARBA00022840"/>
    </source>
</evidence>
<keyword evidence="4" id="KW-0346">Stress response</keyword>
<evidence type="ECO:0000256" key="5">
    <source>
        <dbReference type="ARBA" id="ARBA00023186"/>
    </source>
</evidence>
<organism evidence="8 9">
    <name type="scientific">Actinoplanes sichuanensis</name>
    <dbReference type="NCBI Taxonomy" id="512349"/>
    <lineage>
        <taxon>Bacteria</taxon>
        <taxon>Bacillati</taxon>
        <taxon>Actinomycetota</taxon>
        <taxon>Actinomycetes</taxon>
        <taxon>Micromonosporales</taxon>
        <taxon>Micromonosporaceae</taxon>
        <taxon>Actinoplanes</taxon>
    </lineage>
</organism>
<evidence type="ECO:0000256" key="2">
    <source>
        <dbReference type="ARBA" id="ARBA00022741"/>
    </source>
</evidence>
<protein>
    <submittedName>
        <fullName evidence="8">Hsp70 family protein</fullName>
    </submittedName>
</protein>
<keyword evidence="5" id="KW-0143">Chaperone</keyword>
<dbReference type="InterPro" id="IPR013126">
    <property type="entry name" value="Hsp_70_fam"/>
</dbReference>
<proteinExistence type="inferred from homology"/>